<dbReference type="EMBL" id="ABGD02000024">
    <property type="protein sequence ID" value="EDS10591.1"/>
    <property type="molecule type" value="Genomic_DNA"/>
</dbReference>
<gene>
    <name evidence="1" type="ORF">ANACOL_03193</name>
</gene>
<dbReference type="Proteomes" id="UP000003803">
    <property type="component" value="Unassembled WGS sequence"/>
</dbReference>
<comment type="caution">
    <text evidence="1">The sequence shown here is derived from an EMBL/GenBank/DDBJ whole genome shotgun (WGS) entry which is preliminary data.</text>
</comment>
<protein>
    <submittedName>
        <fullName evidence="1">Uncharacterized protein</fullName>
    </submittedName>
</protein>
<reference evidence="1" key="2">
    <citation type="submission" date="2013-09" db="EMBL/GenBank/DDBJ databases">
        <title>Draft genome sequence of Anaerotruncus colihominis(DSM 17241).</title>
        <authorList>
            <person name="Sudarsanam P."/>
            <person name="Ley R."/>
            <person name="Guruge J."/>
            <person name="Turnbaugh P.J."/>
            <person name="Mahowald M."/>
            <person name="Liep D."/>
            <person name="Gordon J."/>
        </authorList>
    </citation>
    <scope>NUCLEOTIDE SEQUENCE</scope>
    <source>
        <strain evidence="1">DSM 17241</strain>
    </source>
</reference>
<accession>B0PDN9</accession>
<proteinExistence type="predicted"/>
<keyword evidence="2" id="KW-1185">Reference proteome</keyword>
<reference evidence="1" key="1">
    <citation type="submission" date="2007-11" db="EMBL/GenBank/DDBJ databases">
        <authorList>
            <person name="Fulton L."/>
            <person name="Clifton S."/>
            <person name="Fulton B."/>
            <person name="Xu J."/>
            <person name="Minx P."/>
            <person name="Pepin K.H."/>
            <person name="Johnson M."/>
            <person name="Thiruvilangam P."/>
            <person name="Bhonagiri V."/>
            <person name="Nash W.E."/>
            <person name="Mardis E.R."/>
            <person name="Wilson R.K."/>
        </authorList>
    </citation>
    <scope>NUCLEOTIDE SEQUENCE [LARGE SCALE GENOMIC DNA]</scope>
    <source>
        <strain evidence="1">DSM 17241</strain>
    </source>
</reference>
<dbReference type="AlphaFoldDB" id="B0PDN9"/>
<name>B0PDN9_9FIRM</name>
<dbReference type="HOGENOM" id="CLU_3228794_0_0_9"/>
<sequence>MLWEAIECYFRIQPLDKWKTMLQISLPKHYKKICNFKVVDGVL</sequence>
<organism evidence="1 2">
    <name type="scientific">Anaerotruncus colihominis DSM 17241</name>
    <dbReference type="NCBI Taxonomy" id="445972"/>
    <lineage>
        <taxon>Bacteria</taxon>
        <taxon>Bacillati</taxon>
        <taxon>Bacillota</taxon>
        <taxon>Clostridia</taxon>
        <taxon>Eubacteriales</taxon>
        <taxon>Oscillospiraceae</taxon>
        <taxon>Anaerotruncus</taxon>
    </lineage>
</organism>
<evidence type="ECO:0000313" key="1">
    <source>
        <dbReference type="EMBL" id="EDS10591.1"/>
    </source>
</evidence>
<evidence type="ECO:0000313" key="2">
    <source>
        <dbReference type="Proteomes" id="UP000003803"/>
    </source>
</evidence>